<name>A0A0F9XJQ1_9ZZZZ</name>
<organism evidence="1">
    <name type="scientific">marine sediment metagenome</name>
    <dbReference type="NCBI Taxonomy" id="412755"/>
    <lineage>
        <taxon>unclassified sequences</taxon>
        <taxon>metagenomes</taxon>
        <taxon>ecological metagenomes</taxon>
    </lineage>
</organism>
<gene>
    <name evidence="1" type="ORF">LCGC14_0207790</name>
</gene>
<accession>A0A0F9XJQ1</accession>
<sequence length="98" mass="11614">MSRHFKSFIEDTYLDLEDNWVIHRYRHMGRQWNAGARHKHINDARCTEANSVDSVYAYCNYDFKEGWSCQVCGESAPDQVIGMQELVWYGNRCENEET</sequence>
<evidence type="ECO:0000313" key="1">
    <source>
        <dbReference type="EMBL" id="KKN92288.1"/>
    </source>
</evidence>
<protein>
    <submittedName>
        <fullName evidence="1">Uncharacterized protein</fullName>
    </submittedName>
</protein>
<dbReference type="EMBL" id="LAZR01000095">
    <property type="protein sequence ID" value="KKN92288.1"/>
    <property type="molecule type" value="Genomic_DNA"/>
</dbReference>
<proteinExistence type="predicted"/>
<reference evidence="1" key="1">
    <citation type="journal article" date="2015" name="Nature">
        <title>Complex archaea that bridge the gap between prokaryotes and eukaryotes.</title>
        <authorList>
            <person name="Spang A."/>
            <person name="Saw J.H."/>
            <person name="Jorgensen S.L."/>
            <person name="Zaremba-Niedzwiedzka K."/>
            <person name="Martijn J."/>
            <person name="Lind A.E."/>
            <person name="van Eijk R."/>
            <person name="Schleper C."/>
            <person name="Guy L."/>
            <person name="Ettema T.J."/>
        </authorList>
    </citation>
    <scope>NUCLEOTIDE SEQUENCE</scope>
</reference>
<comment type="caution">
    <text evidence="1">The sequence shown here is derived from an EMBL/GenBank/DDBJ whole genome shotgun (WGS) entry which is preliminary data.</text>
</comment>
<dbReference type="AlphaFoldDB" id="A0A0F9XJQ1"/>